<dbReference type="OrthoDB" id="436496at2759"/>
<dbReference type="Pfam" id="PF00042">
    <property type="entry name" value="Globin"/>
    <property type="match status" value="1"/>
</dbReference>
<protein>
    <recommendedName>
        <fullName evidence="7">Globin domain-containing protein</fullName>
    </recommendedName>
</protein>
<dbReference type="InterPro" id="IPR009050">
    <property type="entry name" value="Globin-like_sf"/>
</dbReference>
<evidence type="ECO:0000256" key="4">
    <source>
        <dbReference type="ARBA" id="ARBA00022723"/>
    </source>
</evidence>
<keyword evidence="9" id="KW-1185">Reference proteome</keyword>
<feature type="domain" description="Globin" evidence="7">
    <location>
        <begin position="4"/>
        <end position="151"/>
    </location>
</feature>
<evidence type="ECO:0000256" key="6">
    <source>
        <dbReference type="RuleBase" id="RU000356"/>
    </source>
</evidence>
<keyword evidence="2 6" id="KW-0349">Heme</keyword>
<proteinExistence type="inferred from homology"/>
<dbReference type="GO" id="GO:0005344">
    <property type="term" value="F:oxygen carrier activity"/>
    <property type="evidence" value="ECO:0007669"/>
    <property type="project" value="UniProtKB-KW"/>
</dbReference>
<dbReference type="PANTHER" id="PTHR46458:SF1">
    <property type="entry name" value="GEO09476P1"/>
    <property type="match status" value="1"/>
</dbReference>
<dbReference type="GO" id="GO:0046872">
    <property type="term" value="F:metal ion binding"/>
    <property type="evidence" value="ECO:0007669"/>
    <property type="project" value="UniProtKB-KW"/>
</dbReference>
<dbReference type="InterPro" id="IPR012292">
    <property type="entry name" value="Globin/Proto"/>
</dbReference>
<evidence type="ECO:0000256" key="1">
    <source>
        <dbReference type="ARBA" id="ARBA00022448"/>
    </source>
</evidence>
<dbReference type="EMBL" id="OA888946">
    <property type="protein sequence ID" value="CAD7284086.1"/>
    <property type="molecule type" value="Genomic_DNA"/>
</dbReference>
<evidence type="ECO:0000256" key="2">
    <source>
        <dbReference type="ARBA" id="ARBA00022617"/>
    </source>
</evidence>
<evidence type="ECO:0000256" key="3">
    <source>
        <dbReference type="ARBA" id="ARBA00022621"/>
    </source>
</evidence>
<dbReference type="Gene3D" id="1.10.490.10">
    <property type="entry name" value="Globins"/>
    <property type="match status" value="1"/>
</dbReference>
<organism evidence="8">
    <name type="scientific">Notodromas monacha</name>
    <dbReference type="NCBI Taxonomy" id="399045"/>
    <lineage>
        <taxon>Eukaryota</taxon>
        <taxon>Metazoa</taxon>
        <taxon>Ecdysozoa</taxon>
        <taxon>Arthropoda</taxon>
        <taxon>Crustacea</taxon>
        <taxon>Oligostraca</taxon>
        <taxon>Ostracoda</taxon>
        <taxon>Podocopa</taxon>
        <taxon>Podocopida</taxon>
        <taxon>Cypridocopina</taxon>
        <taxon>Cypridoidea</taxon>
        <taxon>Cyprididae</taxon>
        <taxon>Notodromas</taxon>
    </lineage>
</organism>
<keyword evidence="4" id="KW-0479">Metal-binding</keyword>
<dbReference type="InterPro" id="IPR050532">
    <property type="entry name" value="Globin-like_OT"/>
</dbReference>
<dbReference type="Proteomes" id="UP000678499">
    <property type="component" value="Unassembled WGS sequence"/>
</dbReference>
<dbReference type="InterPro" id="IPR000971">
    <property type="entry name" value="Globin"/>
</dbReference>
<dbReference type="SUPFAM" id="SSF46458">
    <property type="entry name" value="Globin-like"/>
    <property type="match status" value="1"/>
</dbReference>
<reference evidence="8" key="1">
    <citation type="submission" date="2020-11" db="EMBL/GenBank/DDBJ databases">
        <authorList>
            <person name="Tran Van P."/>
        </authorList>
    </citation>
    <scope>NUCLEOTIDE SEQUENCE</scope>
</reference>
<comment type="similarity">
    <text evidence="6">Belongs to the globin family.</text>
</comment>
<gene>
    <name evidence="8" type="ORF">NMOB1V02_LOCUS11694</name>
</gene>
<keyword evidence="3 6" id="KW-0561">Oxygen transport</keyword>
<evidence type="ECO:0000313" key="9">
    <source>
        <dbReference type="Proteomes" id="UP000678499"/>
    </source>
</evidence>
<dbReference type="PANTHER" id="PTHR46458">
    <property type="entry name" value="BLR2807 PROTEIN"/>
    <property type="match status" value="1"/>
</dbReference>
<dbReference type="InterPro" id="IPR044399">
    <property type="entry name" value="Mb-like_M"/>
</dbReference>
<name>A0A7R9GIW1_9CRUS</name>
<evidence type="ECO:0000256" key="5">
    <source>
        <dbReference type="ARBA" id="ARBA00023004"/>
    </source>
</evidence>
<dbReference type="CDD" id="cd01040">
    <property type="entry name" value="Mb-like"/>
    <property type="match status" value="1"/>
</dbReference>
<dbReference type="GO" id="GO:0019825">
    <property type="term" value="F:oxygen binding"/>
    <property type="evidence" value="ECO:0007669"/>
    <property type="project" value="InterPro"/>
</dbReference>
<accession>A0A7R9GIW1</accession>
<keyword evidence="5" id="KW-0408">Iron</keyword>
<dbReference type="GO" id="GO:0020037">
    <property type="term" value="F:heme binding"/>
    <property type="evidence" value="ECO:0007669"/>
    <property type="project" value="InterPro"/>
</dbReference>
<sequence>MGNALSSAEQAALKKSWAAIKPNAQKTGIETFVKLFKDNPKYKAKFWRIKDVSNDKLNSNKALHCHSLMFTRAVGAMAENIEDTQMIDEVCHRLAYRHRRLNINEKDLKVATDIFIDKMGSGVDTKVWKTAFDKMNPTVGKYMKELEKAGI</sequence>
<keyword evidence="1 6" id="KW-0813">Transport</keyword>
<evidence type="ECO:0000313" key="8">
    <source>
        <dbReference type="EMBL" id="CAD7284086.1"/>
    </source>
</evidence>
<dbReference type="EMBL" id="CAJPEX010006909">
    <property type="protein sequence ID" value="CAG0924238.1"/>
    <property type="molecule type" value="Genomic_DNA"/>
</dbReference>
<evidence type="ECO:0000259" key="7">
    <source>
        <dbReference type="PROSITE" id="PS01033"/>
    </source>
</evidence>
<dbReference type="AlphaFoldDB" id="A0A7R9GIW1"/>
<dbReference type="PROSITE" id="PS01033">
    <property type="entry name" value="GLOBIN"/>
    <property type="match status" value="1"/>
</dbReference>